<protein>
    <recommendedName>
        <fullName evidence="3">F-box domain-containing protein</fullName>
    </recommendedName>
</protein>
<accession>A0AAD5USJ3</accession>
<organism evidence="1 2">
    <name type="scientific">Meripilus lineatus</name>
    <dbReference type="NCBI Taxonomy" id="2056292"/>
    <lineage>
        <taxon>Eukaryota</taxon>
        <taxon>Fungi</taxon>
        <taxon>Dikarya</taxon>
        <taxon>Basidiomycota</taxon>
        <taxon>Agaricomycotina</taxon>
        <taxon>Agaricomycetes</taxon>
        <taxon>Polyporales</taxon>
        <taxon>Meripilaceae</taxon>
        <taxon>Meripilus</taxon>
    </lineage>
</organism>
<evidence type="ECO:0000313" key="2">
    <source>
        <dbReference type="Proteomes" id="UP001212997"/>
    </source>
</evidence>
<proteinExistence type="predicted"/>
<dbReference type="Proteomes" id="UP001212997">
    <property type="component" value="Unassembled WGS sequence"/>
</dbReference>
<dbReference type="EMBL" id="JANAWD010001546">
    <property type="protein sequence ID" value="KAJ3473140.1"/>
    <property type="molecule type" value="Genomic_DNA"/>
</dbReference>
<comment type="caution">
    <text evidence="1">The sequence shown here is derived from an EMBL/GenBank/DDBJ whole genome shotgun (WGS) entry which is preliminary data.</text>
</comment>
<sequence length="437" mass="49853">MEAHTESGSKPGCVAPLQQVGPRLPYDVQVQVIESLFSESEGRWPETVTLANCAATCSDWRRIAMPGLYQRIEIIGREKYQILQNNLRMKQLATSVHTLSIHDVTPEERISHAALHTLPQRLEELRELLMFGPLGSKNSVFHVHPTLFVTLRQFRSVLYLHLQEIELASLEELRRIVGTLPSVETATFRSISWKTSEGVFFRPLHNTTSWRLSQFSLCDCSSDFVAPLFWAHPPGNASASSRRRSFQRIDGCHPPIHQSDVIPILDLAKFILDPPERMVGSICWEWRFIDVQRIWCLECCIDNGTSPNTLPRINFYFSDRRIIEDSLGALPSGRVEVVEISRNEQAGLDFERLNSLLEGFECLCRLDLKFGRTDPHPESLYASTIRATYSYRATGRFLHANQDVDSISKDPAVIFPEWLVKSSIYQDVNRESIEGQQ</sequence>
<evidence type="ECO:0000313" key="1">
    <source>
        <dbReference type="EMBL" id="KAJ3473140.1"/>
    </source>
</evidence>
<keyword evidence="2" id="KW-1185">Reference proteome</keyword>
<reference evidence="1" key="1">
    <citation type="submission" date="2022-07" db="EMBL/GenBank/DDBJ databases">
        <title>Genome Sequence of Physisporinus lineatus.</title>
        <authorList>
            <person name="Buettner E."/>
        </authorList>
    </citation>
    <scope>NUCLEOTIDE SEQUENCE</scope>
    <source>
        <strain evidence="1">VT162</strain>
    </source>
</reference>
<dbReference type="AlphaFoldDB" id="A0AAD5USJ3"/>
<gene>
    <name evidence="1" type="ORF">NLI96_g13116</name>
</gene>
<name>A0AAD5USJ3_9APHY</name>
<evidence type="ECO:0008006" key="3">
    <source>
        <dbReference type="Google" id="ProtNLM"/>
    </source>
</evidence>